<keyword evidence="2 5" id="KW-0812">Transmembrane</keyword>
<dbReference type="Pfam" id="PF04932">
    <property type="entry name" value="Wzy_C"/>
    <property type="match status" value="1"/>
</dbReference>
<comment type="caution">
    <text evidence="7">The sequence shown here is derived from an EMBL/GenBank/DDBJ whole genome shotgun (WGS) entry which is preliminary data.</text>
</comment>
<feature type="transmembrane region" description="Helical" evidence="5">
    <location>
        <begin position="106"/>
        <end position="126"/>
    </location>
</feature>
<feature type="transmembrane region" description="Helical" evidence="5">
    <location>
        <begin position="226"/>
        <end position="244"/>
    </location>
</feature>
<feature type="transmembrane region" description="Helical" evidence="5">
    <location>
        <begin position="203"/>
        <end position="220"/>
    </location>
</feature>
<keyword evidence="4 5" id="KW-0472">Membrane</keyword>
<name>A0ABX2MZX4_9SPHN</name>
<feature type="transmembrane region" description="Helical" evidence="5">
    <location>
        <begin position="138"/>
        <end position="160"/>
    </location>
</feature>
<feature type="transmembrane region" description="Helical" evidence="5">
    <location>
        <begin position="12"/>
        <end position="33"/>
    </location>
</feature>
<keyword evidence="3 5" id="KW-1133">Transmembrane helix</keyword>
<dbReference type="GO" id="GO:0016874">
    <property type="term" value="F:ligase activity"/>
    <property type="evidence" value="ECO:0007669"/>
    <property type="project" value="UniProtKB-KW"/>
</dbReference>
<evidence type="ECO:0000259" key="6">
    <source>
        <dbReference type="Pfam" id="PF04932"/>
    </source>
</evidence>
<evidence type="ECO:0000313" key="8">
    <source>
        <dbReference type="Proteomes" id="UP000652427"/>
    </source>
</evidence>
<keyword evidence="8" id="KW-1185">Reference proteome</keyword>
<feature type="transmembrane region" description="Helical" evidence="5">
    <location>
        <begin position="251"/>
        <end position="268"/>
    </location>
</feature>
<keyword evidence="7" id="KW-0436">Ligase</keyword>
<feature type="transmembrane region" description="Helical" evidence="5">
    <location>
        <begin position="340"/>
        <end position="360"/>
    </location>
</feature>
<feature type="transmembrane region" description="Helical" evidence="5">
    <location>
        <begin position="372"/>
        <end position="388"/>
    </location>
</feature>
<dbReference type="RefSeq" id="WP_176278429.1">
    <property type="nucleotide sequence ID" value="NZ_JABWMH010000001.1"/>
</dbReference>
<protein>
    <submittedName>
        <fullName evidence="7">O-antigen ligase family protein</fullName>
    </submittedName>
</protein>
<gene>
    <name evidence="7" type="ORF">HUO14_03240</name>
</gene>
<feature type="domain" description="O-antigen ligase-related" evidence="6">
    <location>
        <begin position="212"/>
        <end position="352"/>
    </location>
</feature>
<evidence type="ECO:0000256" key="4">
    <source>
        <dbReference type="ARBA" id="ARBA00023136"/>
    </source>
</evidence>
<feature type="transmembrane region" description="Helical" evidence="5">
    <location>
        <begin position="394"/>
        <end position="409"/>
    </location>
</feature>
<evidence type="ECO:0000256" key="1">
    <source>
        <dbReference type="ARBA" id="ARBA00004141"/>
    </source>
</evidence>
<evidence type="ECO:0000256" key="2">
    <source>
        <dbReference type="ARBA" id="ARBA00022692"/>
    </source>
</evidence>
<proteinExistence type="predicted"/>
<evidence type="ECO:0000313" key="7">
    <source>
        <dbReference type="EMBL" id="NVD26921.1"/>
    </source>
</evidence>
<dbReference type="EMBL" id="JABWMH010000001">
    <property type="protein sequence ID" value="NVD26921.1"/>
    <property type="molecule type" value="Genomic_DNA"/>
</dbReference>
<dbReference type="PANTHER" id="PTHR37422:SF13">
    <property type="entry name" value="LIPOPOLYSACCHARIDE BIOSYNTHESIS PROTEIN PA4999-RELATED"/>
    <property type="match status" value="1"/>
</dbReference>
<dbReference type="InterPro" id="IPR007016">
    <property type="entry name" value="O-antigen_ligase-rel_domated"/>
</dbReference>
<reference evidence="7 8" key="1">
    <citation type="submission" date="2020-06" db="EMBL/GenBank/DDBJ databases">
        <authorList>
            <person name="Kim S.-J."/>
            <person name="Park S.-J."/>
        </authorList>
    </citation>
    <scope>NUCLEOTIDE SEQUENCE [LARGE SCALE GENOMIC DNA]</scope>
    <source>
        <strain evidence="7 8">SW-151</strain>
    </source>
</reference>
<feature type="transmembrane region" description="Helical" evidence="5">
    <location>
        <begin position="84"/>
        <end position="100"/>
    </location>
</feature>
<feature type="transmembrane region" description="Helical" evidence="5">
    <location>
        <begin position="45"/>
        <end position="64"/>
    </location>
</feature>
<organism evidence="7 8">
    <name type="scientific">Parasphingorhabdus flavimaris</name>
    <dbReference type="NCBI Taxonomy" id="266812"/>
    <lineage>
        <taxon>Bacteria</taxon>
        <taxon>Pseudomonadati</taxon>
        <taxon>Pseudomonadota</taxon>
        <taxon>Alphaproteobacteria</taxon>
        <taxon>Sphingomonadales</taxon>
        <taxon>Sphingomonadaceae</taxon>
        <taxon>Parasphingorhabdus</taxon>
    </lineage>
</organism>
<feature type="transmembrane region" description="Helical" evidence="5">
    <location>
        <begin position="180"/>
        <end position="196"/>
    </location>
</feature>
<accession>A0ABX2MZX4</accession>
<dbReference type="PANTHER" id="PTHR37422">
    <property type="entry name" value="TEICHURONIC ACID BIOSYNTHESIS PROTEIN TUAE"/>
    <property type="match status" value="1"/>
</dbReference>
<comment type="subcellular location">
    <subcellularLocation>
        <location evidence="1">Membrane</location>
        <topology evidence="1">Multi-pass membrane protein</topology>
    </subcellularLocation>
</comment>
<evidence type="ECO:0000256" key="3">
    <source>
        <dbReference type="ARBA" id="ARBA00022989"/>
    </source>
</evidence>
<dbReference type="Proteomes" id="UP000652427">
    <property type="component" value="Unassembled WGS sequence"/>
</dbReference>
<dbReference type="InterPro" id="IPR051533">
    <property type="entry name" value="WaaL-like"/>
</dbReference>
<evidence type="ECO:0000256" key="5">
    <source>
        <dbReference type="SAM" id="Phobius"/>
    </source>
</evidence>
<sequence length="420" mass="47262">MTIDEAKMARNHHGMAVFGLLALLPIASVIIPWDFGPLENQYRQLMAGHSLSPIVIELLIFIAFFKNEHLVSDFVRHSNWIDKIVGTVFLSAMLYSFLFVSHSQLLFIFGFLAVLIHLLFSLSLFDNMKQVDRHTQEYFWIILGVSVIGYTALWAVDFLVHPPTERDWIDRVPGVTNVRWAGFFWLSIFSAGLALARPSSLKRLFPALIFGAFGLTMTLWTGTRGSLIAIAFGTICAIVLSVGYRKFIIKYCLASAIIAIAINVYAPVPHNQYGMDRIISRLQPNDVATRGGSGRTELWKQTAQLARAHPLVGHGIDQFQKMGPEKTLGFKGPHSFPLQLLFSVGLVGLFTLLYGIWRFLGMFRLQVDKPHEIAALTFFSGGCLYSLYDNFAYYPYSIAIFTVSVFMVFKPRRLLSSIST</sequence>